<dbReference type="Pfam" id="PF04340">
    <property type="entry name" value="DUF484"/>
    <property type="match status" value="1"/>
</dbReference>
<sequence>MTRQTTSEPYQEPLTEVDVAAYLRAHPDFFVRNLSLLEILRVPHPTHGAVSLVERQTSVLRERNRQLEHKLKELIQLARENEQLGANLHRLGLGLLQADSLDSVLALTREQLCDEFKADEVMVRLIGPDASGAPYFCTPDDPGLAHFAGLFEHRRPVCGRADPQQLDWLFGAEVAEGLGSAVLIPLFDTEPLGVLALGSRDAVRFHPSMGTLFLGYLGELVGAAVSNRLGRT</sequence>
<dbReference type="Gene3D" id="3.30.450.40">
    <property type="match status" value="1"/>
</dbReference>
<dbReference type="PANTHER" id="PTHR38765:SF1">
    <property type="entry name" value="DUF484 DOMAIN-CONTAINING PROTEIN"/>
    <property type="match status" value="1"/>
</dbReference>
<evidence type="ECO:0000313" key="2">
    <source>
        <dbReference type="EMBL" id="AOU96646.1"/>
    </source>
</evidence>
<proteinExistence type="predicted"/>
<dbReference type="InterPro" id="IPR029016">
    <property type="entry name" value="GAF-like_dom_sf"/>
</dbReference>
<reference evidence="3" key="1">
    <citation type="submission" date="2016-09" db="EMBL/GenBank/DDBJ databases">
        <title>Acidihalobacter prosperus F5.</title>
        <authorList>
            <person name="Khaleque H.N."/>
            <person name="Ramsay J.P."/>
            <person name="Kaksonen A.H."/>
            <person name="Boxall N.J."/>
            <person name="Watkin E.L.J."/>
        </authorList>
    </citation>
    <scope>NUCLEOTIDE SEQUENCE [LARGE SCALE GENOMIC DNA]</scope>
    <source>
        <strain evidence="3">F5</strain>
    </source>
</reference>
<keyword evidence="1" id="KW-0175">Coiled coil</keyword>
<evidence type="ECO:0000256" key="1">
    <source>
        <dbReference type="SAM" id="Coils"/>
    </source>
</evidence>
<dbReference type="RefSeq" id="WP_070077040.1">
    <property type="nucleotide sequence ID" value="NZ_CP017415.1"/>
</dbReference>
<dbReference type="AlphaFoldDB" id="A0A1D8IJL9"/>
<evidence type="ECO:0000313" key="3">
    <source>
        <dbReference type="Proteomes" id="UP000095401"/>
    </source>
</evidence>
<keyword evidence="3" id="KW-1185">Reference proteome</keyword>
<dbReference type="EMBL" id="CP017415">
    <property type="protein sequence ID" value="AOU96646.1"/>
    <property type="molecule type" value="Genomic_DNA"/>
</dbReference>
<dbReference type="SUPFAM" id="SSF55781">
    <property type="entry name" value="GAF domain-like"/>
    <property type="match status" value="1"/>
</dbReference>
<accession>A0A1D8IJL9</accession>
<dbReference type="Proteomes" id="UP000095401">
    <property type="component" value="Chromosome"/>
</dbReference>
<protein>
    <submittedName>
        <fullName evidence="2">Phytochrome sensor protein</fullName>
    </submittedName>
</protein>
<feature type="coiled-coil region" evidence="1">
    <location>
        <begin position="57"/>
        <end position="87"/>
    </location>
</feature>
<dbReference type="KEGG" id="aprs:BI364_00175"/>
<dbReference type="PANTHER" id="PTHR38765">
    <property type="entry name" value="DUF484 DOMAIN-CONTAINING PROTEIN"/>
    <property type="match status" value="1"/>
</dbReference>
<organism evidence="2 3">
    <name type="scientific">Acidihalobacter yilgarnensis</name>
    <dbReference type="NCBI Taxonomy" id="2819280"/>
    <lineage>
        <taxon>Bacteria</taxon>
        <taxon>Pseudomonadati</taxon>
        <taxon>Pseudomonadota</taxon>
        <taxon>Gammaproteobacteria</taxon>
        <taxon>Chromatiales</taxon>
        <taxon>Ectothiorhodospiraceae</taxon>
        <taxon>Acidihalobacter</taxon>
    </lineage>
</organism>
<gene>
    <name evidence="2" type="ORF">BI364_00175</name>
</gene>
<dbReference type="InterPro" id="IPR007435">
    <property type="entry name" value="DUF484"/>
</dbReference>
<name>A0A1D8IJL9_9GAMM</name>